<name>A0A1N6GH34_9SPHN</name>
<keyword evidence="3" id="KW-1185">Reference proteome</keyword>
<proteinExistence type="predicted"/>
<sequence>MKFLTDLRFKIAALFALVALATTGIVYAQLEGTERGVAPLASTGDFEVLGVEVDVRGKNAFEARQKGWEEAQRKAWKQLYKRTQGSDTSGLSDSALNNIVSAIIVEEEQIGPRRYIATLGVMFDRARAGQILGVSGRKLRSPPLLVLPIMWSGGSPQVFENRTEWQKAWARFRPGDSAIDYVRPFGSDSESLVLTAGQAERRNRVWWRNILDQFGAADVIIPIARLEYEYPGGPVSGRFTARYGPDNRFIESFTLNATSSEGIADMMDTAIARIDTIYASALSRGILKTDKSLIIDDPFDLDALEAALEAELAAENTENRIDRTDGAGDSGAEAVESGDATTAPSTGAAITVSVQFDTPDVGAVGRGESSVRSVPGVSSAATSSLALGGVSVMRVTYSGDISTLAAALRSRGWQVQQGSGALRISRGGNE</sequence>
<dbReference type="AlphaFoldDB" id="A0A1N6GH34"/>
<dbReference type="STRING" id="1123272.SAMN02745824_2827"/>
<dbReference type="OrthoDB" id="7420165at2"/>
<feature type="region of interest" description="Disordered" evidence="1">
    <location>
        <begin position="315"/>
        <end position="346"/>
    </location>
</feature>
<protein>
    <recommendedName>
        <fullName evidence="4">Heavy-metal-associated domain-containing protein</fullName>
    </recommendedName>
</protein>
<organism evidence="2 3">
    <name type="scientific">Parasphingorhabdus marina DSM 22363</name>
    <dbReference type="NCBI Taxonomy" id="1123272"/>
    <lineage>
        <taxon>Bacteria</taxon>
        <taxon>Pseudomonadati</taxon>
        <taxon>Pseudomonadota</taxon>
        <taxon>Alphaproteobacteria</taxon>
        <taxon>Sphingomonadales</taxon>
        <taxon>Sphingomonadaceae</taxon>
        <taxon>Parasphingorhabdus</taxon>
    </lineage>
</organism>
<reference evidence="3" key="1">
    <citation type="submission" date="2016-11" db="EMBL/GenBank/DDBJ databases">
        <authorList>
            <person name="Varghese N."/>
            <person name="Submissions S."/>
        </authorList>
    </citation>
    <scope>NUCLEOTIDE SEQUENCE [LARGE SCALE GENOMIC DNA]</scope>
    <source>
        <strain evidence="3">DSM 22363</strain>
    </source>
</reference>
<feature type="compositionally biased region" description="Basic and acidic residues" evidence="1">
    <location>
        <begin position="317"/>
        <end position="326"/>
    </location>
</feature>
<accession>A0A1N6GH34</accession>
<gene>
    <name evidence="2" type="ORF">SAMN02745824_2827</name>
</gene>
<evidence type="ECO:0000313" key="2">
    <source>
        <dbReference type="EMBL" id="SIO06860.1"/>
    </source>
</evidence>
<evidence type="ECO:0008006" key="4">
    <source>
        <dbReference type="Google" id="ProtNLM"/>
    </source>
</evidence>
<evidence type="ECO:0000313" key="3">
    <source>
        <dbReference type="Proteomes" id="UP000185192"/>
    </source>
</evidence>
<dbReference type="Proteomes" id="UP000185192">
    <property type="component" value="Unassembled WGS sequence"/>
</dbReference>
<evidence type="ECO:0000256" key="1">
    <source>
        <dbReference type="SAM" id="MobiDB-lite"/>
    </source>
</evidence>
<dbReference type="RefSeq" id="WP_074205791.1">
    <property type="nucleotide sequence ID" value="NZ_FSQW01000002.1"/>
</dbReference>
<dbReference type="EMBL" id="FSQW01000002">
    <property type="protein sequence ID" value="SIO06860.1"/>
    <property type="molecule type" value="Genomic_DNA"/>
</dbReference>